<evidence type="ECO:0000313" key="2">
    <source>
        <dbReference type="Proteomes" id="UP000721236"/>
    </source>
</evidence>
<reference evidence="1 2" key="1">
    <citation type="submission" date="2021-08" db="EMBL/GenBank/DDBJ databases">
        <authorList>
            <person name="Peeters C."/>
        </authorList>
    </citation>
    <scope>NUCLEOTIDE SEQUENCE [LARGE SCALE GENOMIC DNA]</scope>
    <source>
        <strain evidence="1 2">LMG 21510</strain>
    </source>
</reference>
<gene>
    <name evidence="1" type="ORF">LMG21510_02550</name>
</gene>
<accession>A0ABM8X3E3</accession>
<dbReference type="Proteomes" id="UP000721236">
    <property type="component" value="Unassembled WGS sequence"/>
</dbReference>
<sequence length="167" mass="17481">MLRVYLAGPDVFRDDALAHGERLKQLCADHGFAGVYPLDNALPDGLTGPRAAQWIYEANVALIRGADLVMANLDDFRGPGEADSGTAFEVGFAVALGKPVWGYTTDAGTIVDRATASVNGEGRARDARGFLVEDFGLGKNLMLACPARMVQGGPQACLAAMAAALRG</sequence>
<proteinExistence type="predicted"/>
<dbReference type="Gene3D" id="3.40.50.450">
    <property type="match status" value="1"/>
</dbReference>
<dbReference type="Pfam" id="PF05014">
    <property type="entry name" value="Nuc_deoxyrib_tr"/>
    <property type="match status" value="1"/>
</dbReference>
<comment type="caution">
    <text evidence="1">The sequence shown here is derived from an EMBL/GenBank/DDBJ whole genome shotgun (WGS) entry which is preliminary data.</text>
</comment>
<dbReference type="PANTHER" id="PTHR15364:SF0">
    <property type="entry name" value="2'-DEOXYNUCLEOSIDE 5'-PHOSPHATE N-HYDROLASE 1"/>
    <property type="match status" value="1"/>
</dbReference>
<keyword evidence="2" id="KW-1185">Reference proteome</keyword>
<evidence type="ECO:0008006" key="3">
    <source>
        <dbReference type="Google" id="ProtNLM"/>
    </source>
</evidence>
<dbReference type="RefSeq" id="WP_224042105.1">
    <property type="nucleotide sequence ID" value="NZ_CAJZAH010000002.1"/>
</dbReference>
<name>A0ABM8X3E3_9BURK</name>
<protein>
    <recommendedName>
        <fullName evidence="3">Nucleoside 2-deoxyribosyltransferase</fullName>
    </recommendedName>
</protein>
<dbReference type="SUPFAM" id="SSF52309">
    <property type="entry name" value="N-(deoxy)ribosyltransferase-like"/>
    <property type="match status" value="1"/>
</dbReference>
<evidence type="ECO:0000313" key="1">
    <source>
        <dbReference type="EMBL" id="CAG9174410.1"/>
    </source>
</evidence>
<dbReference type="InterPro" id="IPR007710">
    <property type="entry name" value="Nucleoside_deoxyribTrfase"/>
</dbReference>
<organism evidence="1 2">
    <name type="scientific">Cupriavidus respiraculi</name>
    <dbReference type="NCBI Taxonomy" id="195930"/>
    <lineage>
        <taxon>Bacteria</taxon>
        <taxon>Pseudomonadati</taxon>
        <taxon>Pseudomonadota</taxon>
        <taxon>Betaproteobacteria</taxon>
        <taxon>Burkholderiales</taxon>
        <taxon>Burkholderiaceae</taxon>
        <taxon>Cupriavidus</taxon>
    </lineage>
</organism>
<dbReference type="InterPro" id="IPR051239">
    <property type="entry name" value="2'-dNMP_N-hydrolase"/>
</dbReference>
<dbReference type="EMBL" id="CAJZAH010000002">
    <property type="protein sequence ID" value="CAG9174410.1"/>
    <property type="molecule type" value="Genomic_DNA"/>
</dbReference>
<dbReference type="PANTHER" id="PTHR15364">
    <property type="entry name" value="2'-DEOXYNUCLEOSIDE 5'-PHOSPHATE N-HYDROLASE 1"/>
    <property type="match status" value="1"/>
</dbReference>